<organism evidence="2 3">
    <name type="scientific">Chitinophaga pinensis (strain ATCC 43595 / DSM 2588 / LMG 13176 / NBRC 15968 / NCIMB 11800 / UQM 2034)</name>
    <dbReference type="NCBI Taxonomy" id="485918"/>
    <lineage>
        <taxon>Bacteria</taxon>
        <taxon>Pseudomonadati</taxon>
        <taxon>Bacteroidota</taxon>
        <taxon>Chitinophagia</taxon>
        <taxon>Chitinophagales</taxon>
        <taxon>Chitinophagaceae</taxon>
        <taxon>Chitinophaga</taxon>
    </lineage>
</organism>
<dbReference type="Proteomes" id="UP000002215">
    <property type="component" value="Chromosome"/>
</dbReference>
<dbReference type="SUPFAM" id="SSF53474">
    <property type="entry name" value="alpha/beta-Hydrolases"/>
    <property type="match status" value="1"/>
</dbReference>
<evidence type="ECO:0000259" key="1">
    <source>
        <dbReference type="Pfam" id="PF01764"/>
    </source>
</evidence>
<dbReference type="AlphaFoldDB" id="A0A979G8S9"/>
<dbReference type="InterPro" id="IPR002921">
    <property type="entry name" value="Fungal_lipase-type"/>
</dbReference>
<proteinExistence type="predicted"/>
<reference evidence="2 3" key="2">
    <citation type="journal article" date="2010" name="Stand. Genomic Sci.">
        <title>Complete genome sequence of Chitinophaga pinensis type strain (UQM 2034).</title>
        <authorList>
            <person name="Glavina Del Rio T."/>
            <person name="Abt B."/>
            <person name="Spring S."/>
            <person name="Lapidus A."/>
            <person name="Nolan M."/>
            <person name="Tice H."/>
            <person name="Copeland A."/>
            <person name="Cheng J.F."/>
            <person name="Chen F."/>
            <person name="Bruce D."/>
            <person name="Goodwin L."/>
            <person name="Pitluck S."/>
            <person name="Ivanova N."/>
            <person name="Mavromatis K."/>
            <person name="Mikhailova N."/>
            <person name="Pati A."/>
            <person name="Chen A."/>
            <person name="Palaniappan K."/>
            <person name="Land M."/>
            <person name="Hauser L."/>
            <person name="Chang Y.J."/>
            <person name="Jeffries C.D."/>
            <person name="Chain P."/>
            <person name="Saunders E."/>
            <person name="Detter J.C."/>
            <person name="Brettin T."/>
            <person name="Rohde M."/>
            <person name="Goker M."/>
            <person name="Bristow J."/>
            <person name="Eisen J.A."/>
            <person name="Markowitz V."/>
            <person name="Hugenholtz P."/>
            <person name="Kyrpides N.C."/>
            <person name="Klenk H.P."/>
            <person name="Lucas S."/>
        </authorList>
    </citation>
    <scope>NUCLEOTIDE SEQUENCE [LARGE SCALE GENOMIC DNA]</scope>
    <source>
        <strain evidence="3">ATCC 43595 / DSM 2588 / LMG 13176 / NBRC 15968 / NCIMB 11800 / UQM 2034</strain>
    </source>
</reference>
<dbReference type="KEGG" id="cpi:Cpin_5346"/>
<gene>
    <name evidence="2" type="ordered locus">Cpin_5346</name>
</gene>
<evidence type="ECO:0000313" key="2">
    <source>
        <dbReference type="EMBL" id="ACU62777.1"/>
    </source>
</evidence>
<dbReference type="RefSeq" id="WP_012792945.1">
    <property type="nucleotide sequence ID" value="NC_013132.1"/>
</dbReference>
<evidence type="ECO:0000313" key="3">
    <source>
        <dbReference type="Proteomes" id="UP000002215"/>
    </source>
</evidence>
<dbReference type="OrthoDB" id="1223308at2"/>
<dbReference type="CDD" id="cd00519">
    <property type="entry name" value="Lipase_3"/>
    <property type="match status" value="1"/>
</dbReference>
<dbReference type="EMBL" id="CP001699">
    <property type="protein sequence ID" value="ACU62777.1"/>
    <property type="molecule type" value="Genomic_DNA"/>
</dbReference>
<reference evidence="3" key="1">
    <citation type="submission" date="2009-08" db="EMBL/GenBank/DDBJ databases">
        <title>The complete genome of Chitinophaga pinensis DSM 2588.</title>
        <authorList>
            <consortium name="US DOE Joint Genome Institute (JGI-PGF)"/>
            <person name="Lucas S."/>
            <person name="Copeland A."/>
            <person name="Lapidus A."/>
            <person name="Glavina del Rio T."/>
            <person name="Dalin E."/>
            <person name="Tice H."/>
            <person name="Bruce D."/>
            <person name="Goodwin L."/>
            <person name="Pitluck S."/>
            <person name="Kyrpides N."/>
            <person name="Mavromatis K."/>
            <person name="Ivanova N."/>
            <person name="Mikhailova N."/>
            <person name="Sims D."/>
            <person name="Meinche L."/>
            <person name="Brettin T."/>
            <person name="Detter J.C."/>
            <person name="Han C."/>
            <person name="Larimer F."/>
            <person name="Land M."/>
            <person name="Hauser L."/>
            <person name="Markowitz V."/>
            <person name="Cheng J.-F."/>
            <person name="Hugenholtz P."/>
            <person name="Woyke T."/>
            <person name="Wu D."/>
            <person name="Spring S."/>
            <person name="Klenk H.-P."/>
            <person name="Eisen J.A."/>
        </authorList>
    </citation>
    <scope>NUCLEOTIDE SEQUENCE [LARGE SCALE GENOMIC DNA]</scope>
    <source>
        <strain evidence="3">ATCC 43595 / DSM 2588 / LMG 13176 / NBRC 15968 / NCIMB 11800 / UQM 2034</strain>
    </source>
</reference>
<dbReference type="PANTHER" id="PTHR45856:SF24">
    <property type="entry name" value="FUNGAL LIPASE-LIKE DOMAIN-CONTAINING PROTEIN"/>
    <property type="match status" value="1"/>
</dbReference>
<protein>
    <submittedName>
        <fullName evidence="2">Lipase class 3</fullName>
    </submittedName>
</protein>
<dbReference type="GO" id="GO:0006629">
    <property type="term" value="P:lipid metabolic process"/>
    <property type="evidence" value="ECO:0007669"/>
    <property type="project" value="InterPro"/>
</dbReference>
<accession>A0A979G8S9</accession>
<sequence>MKPITPNTANFSTQPADASTAVWLCFITYSTNPVNEIGQYLPGWQIVWNGVQTFDGNYAFIASDAAGENFALTIRGSLPPKDVFSNWDAFANWILEDLNVVTQSKWPYTSPTVSDAVVSSGAYLAFTNMECMKDSLGSGQSILQFLQQHVINAGKKLLITGHSLGGNMANVYASYLVQQINVTGYVASKLSLFTFAAPASGNSSFAQDLDGKLPNAWHYQNANDIIPNCPVAARIVLTGLLYTPQPAAYKITVTFKGLTVTLQEAFLMLGGIFLLYDYQQESNHYVIFGTDLYPEYEDNTLENWFAQAGSQHALSNYAGFLGIDLPVITTNSLVQPLVAPALS</sequence>
<dbReference type="Gene3D" id="3.40.50.1820">
    <property type="entry name" value="alpha/beta hydrolase"/>
    <property type="match status" value="1"/>
</dbReference>
<dbReference type="PANTHER" id="PTHR45856">
    <property type="entry name" value="ALPHA/BETA-HYDROLASES SUPERFAMILY PROTEIN"/>
    <property type="match status" value="1"/>
</dbReference>
<dbReference type="InterPro" id="IPR051218">
    <property type="entry name" value="Sec_MonoDiacylglyc_Lipase"/>
</dbReference>
<dbReference type="InterPro" id="IPR029058">
    <property type="entry name" value="AB_hydrolase_fold"/>
</dbReference>
<name>A0A979G8S9_CHIPD</name>
<feature type="domain" description="Fungal lipase-type" evidence="1">
    <location>
        <begin position="74"/>
        <end position="231"/>
    </location>
</feature>
<dbReference type="Pfam" id="PF01764">
    <property type="entry name" value="Lipase_3"/>
    <property type="match status" value="1"/>
</dbReference>